<evidence type="ECO:0000313" key="10">
    <source>
        <dbReference type="EMBL" id="EDO38812.1"/>
    </source>
</evidence>
<dbReference type="EMBL" id="DS469618">
    <property type="protein sequence ID" value="EDO38812.1"/>
    <property type="molecule type" value="Genomic_DNA"/>
</dbReference>
<dbReference type="PANTHER" id="PTHR12369:SF47">
    <property type="entry name" value="HEXOSYLTRANSFERASE"/>
    <property type="match status" value="1"/>
</dbReference>
<dbReference type="KEGG" id="nve:5510428"/>
<evidence type="ECO:0000256" key="1">
    <source>
        <dbReference type="ARBA" id="ARBA00004447"/>
    </source>
</evidence>
<dbReference type="Gene3D" id="3.90.550.10">
    <property type="entry name" value="Spore Coat Polysaccharide Biosynthesis Protein SpsA, Chain A"/>
    <property type="match status" value="1"/>
</dbReference>
<dbReference type="OMA" id="WELMENI"/>
<keyword evidence="4" id="KW-0812">Transmembrane</keyword>
<dbReference type="GO" id="GO:0032580">
    <property type="term" value="C:Golgi cisterna membrane"/>
    <property type="evidence" value="ECO:0007669"/>
    <property type="project" value="UniProtKB-SubCell"/>
</dbReference>
<dbReference type="eggNOG" id="KOG3588">
    <property type="taxonomic scope" value="Eukaryota"/>
</dbReference>
<evidence type="ECO:0000256" key="2">
    <source>
        <dbReference type="ARBA" id="ARBA00009239"/>
    </source>
</evidence>
<sequence length="228" mass="26774">CYPENLQWNRTAKIALIITLRNQGRWMAHFLDNLQDIYIHSSRDQHVSLIVYDYESEDLDIERELSKRSLPPYKLIKKAGAYSRVQSFNAAIRTVTDSHTIIFTVDLHLELPYSLFDDIRKHCFEGRSAYTPIIVRLRCGHSPLNPRGKWEVQGFGIIGIYKSDWDRIGGLNEERFKDKWGGEDWEMMERLVGGGLEYERLRTHGIYHYQHSRKGMWTGDHLISQMSD</sequence>
<dbReference type="InterPro" id="IPR008428">
    <property type="entry name" value="Chond_GalNAc"/>
</dbReference>
<evidence type="ECO:0000256" key="6">
    <source>
        <dbReference type="ARBA" id="ARBA00022989"/>
    </source>
</evidence>
<dbReference type="Proteomes" id="UP000001593">
    <property type="component" value="Unassembled WGS sequence"/>
</dbReference>
<dbReference type="GO" id="GO:0008376">
    <property type="term" value="F:acetylgalactosaminyltransferase activity"/>
    <property type="evidence" value="ECO:0007669"/>
    <property type="project" value="InterPro"/>
</dbReference>
<dbReference type="STRING" id="45351.A7SBQ6"/>
<dbReference type="Pfam" id="PF05679">
    <property type="entry name" value="CHGN"/>
    <property type="match status" value="1"/>
</dbReference>
<proteinExistence type="inferred from homology"/>
<dbReference type="SUPFAM" id="SSF53448">
    <property type="entry name" value="Nucleotide-diphospho-sugar transferases"/>
    <property type="match status" value="1"/>
</dbReference>
<reference evidence="10 11" key="1">
    <citation type="journal article" date="2007" name="Science">
        <title>Sea anemone genome reveals ancestral eumetazoan gene repertoire and genomic organization.</title>
        <authorList>
            <person name="Putnam N.H."/>
            <person name="Srivastava M."/>
            <person name="Hellsten U."/>
            <person name="Dirks B."/>
            <person name="Chapman J."/>
            <person name="Salamov A."/>
            <person name="Terry A."/>
            <person name="Shapiro H."/>
            <person name="Lindquist E."/>
            <person name="Kapitonov V.V."/>
            <person name="Jurka J."/>
            <person name="Genikhovich G."/>
            <person name="Grigoriev I.V."/>
            <person name="Lucas S.M."/>
            <person name="Steele R.E."/>
            <person name="Finnerty J.R."/>
            <person name="Technau U."/>
            <person name="Martindale M.Q."/>
            <person name="Rokhsar D.S."/>
        </authorList>
    </citation>
    <scope>NUCLEOTIDE SEQUENCE [LARGE SCALE GENOMIC DNA]</scope>
    <source>
        <strain evidence="11">CH2 X CH6</strain>
    </source>
</reference>
<dbReference type="AlphaFoldDB" id="A7SBQ6"/>
<comment type="similarity">
    <text evidence="2 9">Belongs to the chondroitin N-acetylgalactosaminyltransferase family.</text>
</comment>
<dbReference type="InterPro" id="IPR051227">
    <property type="entry name" value="CS_glycosyltransferase"/>
</dbReference>
<organism evidence="10 11">
    <name type="scientific">Nematostella vectensis</name>
    <name type="common">Starlet sea anemone</name>
    <dbReference type="NCBI Taxonomy" id="45351"/>
    <lineage>
        <taxon>Eukaryota</taxon>
        <taxon>Metazoa</taxon>
        <taxon>Cnidaria</taxon>
        <taxon>Anthozoa</taxon>
        <taxon>Hexacorallia</taxon>
        <taxon>Actiniaria</taxon>
        <taxon>Edwardsiidae</taxon>
        <taxon>Nematostella</taxon>
    </lineage>
</organism>
<keyword evidence="6" id="KW-1133">Transmembrane helix</keyword>
<evidence type="ECO:0000256" key="9">
    <source>
        <dbReference type="RuleBase" id="RU364016"/>
    </source>
</evidence>
<evidence type="ECO:0000256" key="7">
    <source>
        <dbReference type="ARBA" id="ARBA00023034"/>
    </source>
</evidence>
<evidence type="ECO:0000256" key="5">
    <source>
        <dbReference type="ARBA" id="ARBA00022968"/>
    </source>
</evidence>
<dbReference type="PhylomeDB" id="A7SBQ6"/>
<keyword evidence="7 9" id="KW-0333">Golgi apparatus</keyword>
<keyword evidence="11" id="KW-1185">Reference proteome</keyword>
<dbReference type="OrthoDB" id="5953994at2759"/>
<dbReference type="PANTHER" id="PTHR12369">
    <property type="entry name" value="CHONDROITIN SYNTHASE"/>
    <property type="match status" value="1"/>
</dbReference>
<dbReference type="InParanoid" id="A7SBQ6"/>
<keyword evidence="3 9" id="KW-0808">Transferase</keyword>
<dbReference type="InterPro" id="IPR029044">
    <property type="entry name" value="Nucleotide-diphossugar_trans"/>
</dbReference>
<keyword evidence="8" id="KW-0472">Membrane</keyword>
<dbReference type="EC" id="2.4.1.-" evidence="9"/>
<dbReference type="HOGENOM" id="CLU_078350_0_0_1"/>
<evidence type="ECO:0000256" key="8">
    <source>
        <dbReference type="ARBA" id="ARBA00023136"/>
    </source>
</evidence>
<feature type="non-terminal residue" evidence="10">
    <location>
        <position position="1"/>
    </location>
</feature>
<evidence type="ECO:0000256" key="3">
    <source>
        <dbReference type="ARBA" id="ARBA00022679"/>
    </source>
</evidence>
<keyword evidence="5 9" id="KW-0735">Signal-anchor</keyword>
<comment type="subcellular location">
    <subcellularLocation>
        <location evidence="1 9">Golgi apparatus</location>
        <location evidence="1 9">Golgi stack membrane</location>
        <topology evidence="1 9">Single-pass type II membrane protein</topology>
    </subcellularLocation>
</comment>
<evidence type="ECO:0000256" key="4">
    <source>
        <dbReference type="ARBA" id="ARBA00022692"/>
    </source>
</evidence>
<name>A7SBQ6_NEMVE</name>
<evidence type="ECO:0000313" key="11">
    <source>
        <dbReference type="Proteomes" id="UP000001593"/>
    </source>
</evidence>
<accession>A7SBQ6</accession>
<protein>
    <recommendedName>
        <fullName evidence="9">Hexosyltransferase</fullName>
        <ecNumber evidence="9">2.4.1.-</ecNumber>
    </recommendedName>
</protein>
<gene>
    <name evidence="10" type="ORF">NEMVEDRAFT_v1g112540</name>
</gene>